<sequence length="113" mass="13099">MSDYGSLLHLDVPRDLPADELWDTVEFVFMVGLLYGAPLDTDLFKDVDHPHIQRISAYVKEVLEERGVDDFPEEHLELRAKRLIKKLKTYCTVFLDDDENGPCRLIVRTIARP</sequence>
<reference evidence="1" key="1">
    <citation type="journal article" date="2015" name="Nature">
        <title>Complex archaea that bridge the gap between prokaryotes and eukaryotes.</title>
        <authorList>
            <person name="Spang A."/>
            <person name="Saw J.H."/>
            <person name="Jorgensen S.L."/>
            <person name="Zaremba-Niedzwiedzka K."/>
            <person name="Martijn J."/>
            <person name="Lind A.E."/>
            <person name="van Eijk R."/>
            <person name="Schleper C."/>
            <person name="Guy L."/>
            <person name="Ettema T.J."/>
        </authorList>
    </citation>
    <scope>NUCLEOTIDE SEQUENCE</scope>
</reference>
<dbReference type="EMBL" id="LAZR01055623">
    <property type="protein sequence ID" value="KKK75963.1"/>
    <property type="molecule type" value="Genomic_DNA"/>
</dbReference>
<dbReference type="AlphaFoldDB" id="A0A0F8Y3V8"/>
<comment type="caution">
    <text evidence="1">The sequence shown here is derived from an EMBL/GenBank/DDBJ whole genome shotgun (WGS) entry which is preliminary data.</text>
</comment>
<name>A0A0F8Y3V8_9ZZZZ</name>
<proteinExistence type="predicted"/>
<gene>
    <name evidence="1" type="ORF">LCGC14_2868470</name>
</gene>
<evidence type="ECO:0000313" key="1">
    <source>
        <dbReference type="EMBL" id="KKK75963.1"/>
    </source>
</evidence>
<accession>A0A0F8Y3V8</accession>
<protein>
    <submittedName>
        <fullName evidence="1">Uncharacterized protein</fullName>
    </submittedName>
</protein>
<organism evidence="1">
    <name type="scientific">marine sediment metagenome</name>
    <dbReference type="NCBI Taxonomy" id="412755"/>
    <lineage>
        <taxon>unclassified sequences</taxon>
        <taxon>metagenomes</taxon>
        <taxon>ecological metagenomes</taxon>
    </lineage>
</organism>